<sequence>MHFELFWLSFRRFVARKGRYSDNGTNFRGAYNELMAIDWNEYAEIQRIRWKFILPTATWWGGFWERIVRTLKELLRRTLEDLKDLTPITPAMFLCDRPSSETTDLDMCWMVIIFAKD</sequence>
<dbReference type="InterPro" id="IPR036397">
    <property type="entry name" value="RNaseH_sf"/>
</dbReference>
<name>A0A8X6Y2N1_9ARAC</name>
<dbReference type="GO" id="GO:0003676">
    <property type="term" value="F:nucleic acid binding"/>
    <property type="evidence" value="ECO:0007669"/>
    <property type="project" value="InterPro"/>
</dbReference>
<gene>
    <name evidence="1" type="primary">AVEN_193665_1</name>
    <name evidence="1" type="ORF">TNIN_428201</name>
</gene>
<dbReference type="EMBL" id="BMAV01015287">
    <property type="protein sequence ID" value="GFY64523.1"/>
    <property type="molecule type" value="Genomic_DNA"/>
</dbReference>
<comment type="caution">
    <text evidence="1">The sequence shown here is derived from an EMBL/GenBank/DDBJ whole genome shotgun (WGS) entry which is preliminary data.</text>
</comment>
<accession>A0A8X6Y2N1</accession>
<dbReference type="Gene3D" id="3.30.420.10">
    <property type="entry name" value="Ribonuclease H-like superfamily/Ribonuclease H"/>
    <property type="match status" value="1"/>
</dbReference>
<evidence type="ECO:0000313" key="1">
    <source>
        <dbReference type="EMBL" id="GFY64523.1"/>
    </source>
</evidence>
<evidence type="ECO:0000313" key="2">
    <source>
        <dbReference type="Proteomes" id="UP000886998"/>
    </source>
</evidence>
<protein>
    <submittedName>
        <fullName evidence="1">Integrase catalytic domain-containing protein</fullName>
    </submittedName>
</protein>
<reference evidence="1" key="1">
    <citation type="submission" date="2020-08" db="EMBL/GenBank/DDBJ databases">
        <title>Multicomponent nature underlies the extraordinary mechanical properties of spider dragline silk.</title>
        <authorList>
            <person name="Kono N."/>
            <person name="Nakamura H."/>
            <person name="Mori M."/>
            <person name="Yoshida Y."/>
            <person name="Ohtoshi R."/>
            <person name="Malay A.D."/>
            <person name="Moran D.A.P."/>
            <person name="Tomita M."/>
            <person name="Numata K."/>
            <person name="Arakawa K."/>
        </authorList>
    </citation>
    <scope>NUCLEOTIDE SEQUENCE</scope>
</reference>
<keyword evidence="2" id="KW-1185">Reference proteome</keyword>
<dbReference type="Proteomes" id="UP000886998">
    <property type="component" value="Unassembled WGS sequence"/>
</dbReference>
<dbReference type="SUPFAM" id="SSF53098">
    <property type="entry name" value="Ribonuclease H-like"/>
    <property type="match status" value="1"/>
</dbReference>
<dbReference type="InterPro" id="IPR012337">
    <property type="entry name" value="RNaseH-like_sf"/>
</dbReference>
<dbReference type="PANTHER" id="PTHR47331">
    <property type="entry name" value="PHD-TYPE DOMAIN-CONTAINING PROTEIN"/>
    <property type="match status" value="1"/>
</dbReference>
<organism evidence="1 2">
    <name type="scientific">Trichonephila inaurata madagascariensis</name>
    <dbReference type="NCBI Taxonomy" id="2747483"/>
    <lineage>
        <taxon>Eukaryota</taxon>
        <taxon>Metazoa</taxon>
        <taxon>Ecdysozoa</taxon>
        <taxon>Arthropoda</taxon>
        <taxon>Chelicerata</taxon>
        <taxon>Arachnida</taxon>
        <taxon>Araneae</taxon>
        <taxon>Araneomorphae</taxon>
        <taxon>Entelegynae</taxon>
        <taxon>Araneoidea</taxon>
        <taxon>Nephilidae</taxon>
        <taxon>Trichonephila</taxon>
        <taxon>Trichonephila inaurata</taxon>
    </lineage>
</organism>
<dbReference type="AlphaFoldDB" id="A0A8X6Y2N1"/>
<dbReference type="OrthoDB" id="5967017at2759"/>
<proteinExistence type="predicted"/>